<protein>
    <submittedName>
        <fullName evidence="2">Uncharacterized protein</fullName>
    </submittedName>
</protein>
<keyword evidence="2" id="KW-0614">Plasmid</keyword>
<evidence type="ECO:0000313" key="2">
    <source>
        <dbReference type="EMBL" id="ADY27505.1"/>
    </source>
</evidence>
<accession>F0RQE6</accession>
<reference evidence="2 3" key="2">
    <citation type="journal article" date="2012" name="Stand. Genomic Sci.">
        <title>Complete genome sequence of the orange-red pigmented, radioresistant Deinococcus proteolyticus type strain (MRP(T)).</title>
        <authorList>
            <person name="Copeland A."/>
            <person name="Zeytun A."/>
            <person name="Yassawong M."/>
            <person name="Nolan M."/>
            <person name="Lucas S."/>
            <person name="Hammon N."/>
            <person name="Deshpande S."/>
            <person name="Cheng J.F."/>
            <person name="Han C."/>
            <person name="Tapia R."/>
            <person name="Goodwin L.A."/>
            <person name="Pitluck S."/>
            <person name="Mavromatis K."/>
            <person name="Liolios K."/>
            <person name="Pagani I."/>
            <person name="Ivanova N."/>
            <person name="Mikhailova N."/>
            <person name="Pati A."/>
            <person name="Chen A."/>
            <person name="Palaniappan K."/>
            <person name="Land M."/>
            <person name="Hauser L."/>
            <person name="Jeffries C.D."/>
            <person name="Brambilla E.M."/>
            <person name="Rohde M."/>
            <person name="Sikorski J."/>
            <person name="Pukall R."/>
            <person name="Goker M."/>
            <person name="Detter J.C."/>
            <person name="Woyke T."/>
            <person name="Bristow J."/>
            <person name="Eisen J.A."/>
            <person name="Markowitz V."/>
            <person name="Hugenholtz P."/>
            <person name="Kyrpides N.C."/>
            <person name="Klenk H.P."/>
            <person name="Lapidus A."/>
        </authorList>
    </citation>
    <scope>NUCLEOTIDE SEQUENCE [LARGE SCALE GENOMIC DNA]</scope>
    <source>
        <strain evidence="3">ATCC 35074 / DSM 20540 / JCM 6276 / NBRC 101906 / NCIMB 13154 / VKM Ac-1939 / CCM 2703 / MRP</strain>
        <plasmid evidence="3">Plasmid pDEIPR02</plasmid>
    </source>
</reference>
<dbReference type="AlphaFoldDB" id="F0RQE6"/>
<dbReference type="Proteomes" id="UP000007718">
    <property type="component" value="Plasmid pDEIPR02"/>
</dbReference>
<dbReference type="EMBL" id="CP002538">
    <property type="protein sequence ID" value="ADY27505.1"/>
    <property type="molecule type" value="Genomic_DNA"/>
</dbReference>
<gene>
    <name evidence="2" type="ordered locus">Deipr_2381</name>
</gene>
<feature type="region of interest" description="Disordered" evidence="1">
    <location>
        <begin position="359"/>
        <end position="394"/>
    </location>
</feature>
<evidence type="ECO:0000313" key="3">
    <source>
        <dbReference type="Proteomes" id="UP000007718"/>
    </source>
</evidence>
<dbReference type="Pfam" id="PF10134">
    <property type="entry name" value="RPA"/>
    <property type="match status" value="1"/>
</dbReference>
<reference evidence="3" key="1">
    <citation type="submission" date="2011-02" db="EMBL/GenBank/DDBJ databases">
        <title>The complete sequence of plasmid2 of Deinococcus proteolyticus DSM 20540.</title>
        <authorList>
            <consortium name="US DOE Joint Genome Institute (JGI-PGF)"/>
            <person name="Lucas S."/>
            <person name="Copeland A."/>
            <person name="Lapidus A."/>
            <person name="Bruce D."/>
            <person name="Goodwin L."/>
            <person name="Pitluck S."/>
            <person name="Kyrpides N."/>
            <person name="Mavromatis K."/>
            <person name="Pagani I."/>
            <person name="Ivanova N."/>
            <person name="Ovchinnikova G."/>
            <person name="Zeytun A."/>
            <person name="Detter J.C."/>
            <person name="Han C."/>
            <person name="Land M."/>
            <person name="Hauser L."/>
            <person name="Markowitz V."/>
            <person name="Cheng J.-F."/>
            <person name="Hugenholtz P."/>
            <person name="Woyke T."/>
            <person name="Wu D."/>
            <person name="Pukall R."/>
            <person name="Steenblock K."/>
            <person name="Brambilla E."/>
            <person name="Klenk H.-P."/>
            <person name="Eisen J.A."/>
        </authorList>
    </citation>
    <scope>NUCLEOTIDE SEQUENCE [LARGE SCALE GENOMIC DNA]</scope>
    <source>
        <strain evidence="3">ATCC 35074 / DSM 20540 / JCM 6276 / NBRC 101906 / NCIMB 13154 / VKM Ac-1939 / CCM 2703 / MRP</strain>
        <plasmid evidence="3">Plasmid pDEIPR02</plasmid>
    </source>
</reference>
<geneLocation type="plasmid" evidence="2 3">
    <name>pDEIPR02</name>
</geneLocation>
<name>F0RQE6_DEIPM</name>
<dbReference type="HOGENOM" id="CLU_042016_0_0_0"/>
<dbReference type="KEGG" id="dpt:Deipr_2381"/>
<dbReference type="InterPro" id="IPR018777">
    <property type="entry name" value="Replication_initiator_prot_A"/>
</dbReference>
<proteinExistence type="predicted"/>
<keyword evidence="3" id="KW-1185">Reference proteome</keyword>
<sequence>MEMQGSDRRQTQAETNRTQVAERNLSRIGLISALSRVPDNLTSWSRDIETVPFGSVRATCSSAGGHTVPHGLDSDVLFGITNAFQIAGCPADNTIRISTAELITLSNLTKSGRLYQQLQTSLDRLLHSTYFLYETWCDAQGNAMRTLSMSLLREVSSVDKQAPTRPDTRYSATTQLKIVLDPVLANSIRDSYLNELNPALYRELSKPMTRILYRLLSEYHLNNEHSTLTLEVHQLSQLLGFPTNYKAARIQRDLSPAHDELLATGYLKEVTYTGRGKTCRVHYAFNDAANISSSTYATMLTSRGVSEGAAMSLLISYSEEDIIQACQRFDELETRGYAIKNRGGLLNDLIQHPHKYAVRTIESEQSTPKKSRPAKSEPDRLLPETPPAEPSVEDRQRTYANLLSKRVHAVFTAEEENNIRAFYLAGTLNTFAVQQLCSAKNPQQALQHILVSDTEA</sequence>
<organism evidence="2 3">
    <name type="scientific">Deinococcus proteolyticus (strain ATCC 35074 / DSM 20540 / JCM 6276 / NBRC 101906 / NCIMB 13154 / VKM Ac-1939 / CCM 2703 / MRP)</name>
    <dbReference type="NCBI Taxonomy" id="693977"/>
    <lineage>
        <taxon>Bacteria</taxon>
        <taxon>Thermotogati</taxon>
        <taxon>Deinococcota</taxon>
        <taxon>Deinococci</taxon>
        <taxon>Deinococcales</taxon>
        <taxon>Deinococcaceae</taxon>
        <taxon>Deinococcus</taxon>
    </lineage>
</organism>
<evidence type="ECO:0000256" key="1">
    <source>
        <dbReference type="SAM" id="MobiDB-lite"/>
    </source>
</evidence>